<dbReference type="PANTHER" id="PTHR48438">
    <property type="entry name" value="ALPHA-(1,3)-FUCOSYLTRANSFERASE C-RELATED"/>
    <property type="match status" value="1"/>
</dbReference>
<accession>F1L2C6</accession>
<reference evidence="15" key="1">
    <citation type="journal article" date="2011" name="Genome Res.">
        <title>Deep small RNA sequencing from the nematode Ascaris reveals conservation, functional diversification, and novel developmental profiles.</title>
        <authorList>
            <person name="Wang J."/>
            <person name="Czech B."/>
            <person name="Crunk A."/>
            <person name="Wallace A."/>
            <person name="Mitreva M."/>
            <person name="Hannon G.J."/>
            <person name="Davis R.E."/>
        </authorList>
    </citation>
    <scope>NUCLEOTIDE SEQUENCE</scope>
</reference>
<evidence type="ECO:0000256" key="9">
    <source>
        <dbReference type="ARBA" id="ARBA00023034"/>
    </source>
</evidence>
<dbReference type="Pfam" id="PF17039">
    <property type="entry name" value="Glyco_tran_10_N"/>
    <property type="match status" value="1"/>
</dbReference>
<dbReference type="Pfam" id="PF00852">
    <property type="entry name" value="Glyco_transf_10"/>
    <property type="match status" value="1"/>
</dbReference>
<evidence type="ECO:0000256" key="2">
    <source>
        <dbReference type="ARBA" id="ARBA00004922"/>
    </source>
</evidence>
<keyword evidence="9 12" id="KW-0333">Golgi apparatus</keyword>
<keyword evidence="6 12" id="KW-0812">Transmembrane</keyword>
<evidence type="ECO:0000256" key="4">
    <source>
        <dbReference type="ARBA" id="ARBA00022676"/>
    </source>
</evidence>
<keyword evidence="8" id="KW-1133">Transmembrane helix</keyword>
<dbReference type="EMBL" id="JI170042">
    <property type="protein sequence ID" value="ADY44280.1"/>
    <property type="molecule type" value="mRNA"/>
</dbReference>
<dbReference type="SUPFAM" id="SSF53756">
    <property type="entry name" value="UDP-Glycosyltransferase/glycogen phosphorylase"/>
    <property type="match status" value="1"/>
</dbReference>
<comment type="pathway">
    <text evidence="2">Protein modification; protein glycosylation.</text>
</comment>
<dbReference type="AlphaFoldDB" id="F1L2C6"/>
<evidence type="ECO:0000256" key="5">
    <source>
        <dbReference type="ARBA" id="ARBA00022679"/>
    </source>
</evidence>
<dbReference type="InterPro" id="IPR038577">
    <property type="entry name" value="GT10-like_C_sf"/>
</dbReference>
<dbReference type="EC" id="2.4.1.-" evidence="12"/>
<evidence type="ECO:0000256" key="1">
    <source>
        <dbReference type="ARBA" id="ARBA00004447"/>
    </source>
</evidence>
<evidence type="ECO:0000256" key="8">
    <source>
        <dbReference type="ARBA" id="ARBA00022989"/>
    </source>
</evidence>
<evidence type="ECO:0000256" key="11">
    <source>
        <dbReference type="ARBA" id="ARBA00023180"/>
    </source>
</evidence>
<sequence>MSSLNDKERQSQKTNRSVVILTWTSFFGSDLAVRFYMKGLAKCEYVCTATSNRSELTAAAAVVFHIRNIDPSDLPQSRSPRQLFAFYLLESPYHSGSALSRIRKDYFNITMTYRLDSDVRAAYGWMRPIDKSTTPDEVWKWKEIETIAKGKTKSVLILVSNCATRSKREVYVRALAKHIEVTRFGLCSKAVCDKKCAEEAIAQHYFYLAFENSVCRDYVTEKVFSYMEKIIVPIVLKRSFASSILPNGSFIAIDDFNSPASLAEHLKYLQSNKTEYMKYFEWAKKYRRNLSEDYACSLCRFLHKNSNATRVIADIGRWWYGNEMCIDDYAERLLLQKEGSM</sequence>
<dbReference type="GO" id="GO:0032580">
    <property type="term" value="C:Golgi cisterna membrane"/>
    <property type="evidence" value="ECO:0007669"/>
    <property type="project" value="UniProtKB-SubCell"/>
</dbReference>
<feature type="domain" description="Fucosyltransferase N-terminal" evidence="14">
    <location>
        <begin position="16"/>
        <end position="124"/>
    </location>
</feature>
<protein>
    <recommendedName>
        <fullName evidence="12">Fucosyltransferase</fullName>
        <ecNumber evidence="12">2.4.1.-</ecNumber>
    </recommendedName>
</protein>
<evidence type="ECO:0000256" key="12">
    <source>
        <dbReference type="RuleBase" id="RU003832"/>
    </source>
</evidence>
<evidence type="ECO:0000313" key="15">
    <source>
        <dbReference type="EMBL" id="ADY44280.1"/>
    </source>
</evidence>
<dbReference type="PANTHER" id="PTHR48438:SF1">
    <property type="entry name" value="ALPHA-(1,3)-FUCOSYLTRANSFERASE C-RELATED"/>
    <property type="match status" value="1"/>
</dbReference>
<dbReference type="UniPathway" id="UPA00378"/>
<evidence type="ECO:0000256" key="3">
    <source>
        <dbReference type="ARBA" id="ARBA00008919"/>
    </source>
</evidence>
<keyword evidence="10" id="KW-0472">Membrane</keyword>
<feature type="domain" description="Fucosyltransferase C-terminal" evidence="13">
    <location>
        <begin position="149"/>
        <end position="318"/>
    </location>
</feature>
<name>F1L2C6_ASCSU</name>
<dbReference type="InterPro" id="IPR001503">
    <property type="entry name" value="Glyco_trans_10"/>
</dbReference>
<comment type="subcellular location">
    <subcellularLocation>
        <location evidence="1 12">Golgi apparatus</location>
        <location evidence="1 12">Golgi stack membrane</location>
        <topology evidence="1 12">Single-pass type II membrane protein</topology>
    </subcellularLocation>
</comment>
<dbReference type="InterPro" id="IPR031481">
    <property type="entry name" value="Glyco_tran_10_N"/>
</dbReference>
<dbReference type="GO" id="GO:0008417">
    <property type="term" value="F:fucosyltransferase activity"/>
    <property type="evidence" value="ECO:0007669"/>
    <property type="project" value="InterPro"/>
</dbReference>
<evidence type="ECO:0000259" key="14">
    <source>
        <dbReference type="Pfam" id="PF17039"/>
    </source>
</evidence>
<organism evidence="15">
    <name type="scientific">Ascaris suum</name>
    <name type="common">Pig roundworm</name>
    <name type="synonym">Ascaris lumbricoides</name>
    <dbReference type="NCBI Taxonomy" id="6253"/>
    <lineage>
        <taxon>Eukaryota</taxon>
        <taxon>Metazoa</taxon>
        <taxon>Ecdysozoa</taxon>
        <taxon>Nematoda</taxon>
        <taxon>Chromadorea</taxon>
        <taxon>Rhabditida</taxon>
        <taxon>Spirurina</taxon>
        <taxon>Ascaridomorpha</taxon>
        <taxon>Ascaridoidea</taxon>
        <taxon>Ascarididae</taxon>
        <taxon>Ascaris</taxon>
    </lineage>
</organism>
<keyword evidence="7" id="KW-0735">Signal-anchor</keyword>
<evidence type="ECO:0000259" key="13">
    <source>
        <dbReference type="Pfam" id="PF00852"/>
    </source>
</evidence>
<keyword evidence="4 12" id="KW-0328">Glycosyltransferase</keyword>
<keyword evidence="11" id="KW-0325">Glycoprotein</keyword>
<dbReference type="InterPro" id="IPR055270">
    <property type="entry name" value="Glyco_tran_10_C"/>
</dbReference>
<evidence type="ECO:0000256" key="10">
    <source>
        <dbReference type="ARBA" id="ARBA00023136"/>
    </source>
</evidence>
<proteinExistence type="evidence at transcript level"/>
<comment type="similarity">
    <text evidence="3 12">Belongs to the glycosyltransferase 10 family.</text>
</comment>
<evidence type="ECO:0000256" key="6">
    <source>
        <dbReference type="ARBA" id="ARBA00022692"/>
    </source>
</evidence>
<evidence type="ECO:0000256" key="7">
    <source>
        <dbReference type="ARBA" id="ARBA00022968"/>
    </source>
</evidence>
<dbReference type="FunFam" id="3.40.50.11660:FF:000002">
    <property type="entry name" value="Alpha-(1,3)-fucosyltransferase"/>
    <property type="match status" value="1"/>
</dbReference>
<keyword evidence="5 12" id="KW-0808">Transferase</keyword>
<dbReference type="Gene3D" id="3.40.50.11660">
    <property type="entry name" value="Glycosyl transferase family 10, C-terminal domain"/>
    <property type="match status" value="1"/>
</dbReference>